<dbReference type="Proteomes" id="UP001055811">
    <property type="component" value="Linkage Group LG06"/>
</dbReference>
<proteinExistence type="predicted"/>
<reference evidence="1 2" key="2">
    <citation type="journal article" date="2022" name="Mol. Ecol. Resour.">
        <title>The genomes of chicory, endive, great burdock and yacon provide insights into Asteraceae paleo-polyploidization history and plant inulin production.</title>
        <authorList>
            <person name="Fan W."/>
            <person name="Wang S."/>
            <person name="Wang H."/>
            <person name="Wang A."/>
            <person name="Jiang F."/>
            <person name="Liu H."/>
            <person name="Zhao H."/>
            <person name="Xu D."/>
            <person name="Zhang Y."/>
        </authorList>
    </citation>
    <scope>NUCLEOTIDE SEQUENCE [LARGE SCALE GENOMIC DNA]</scope>
    <source>
        <strain evidence="2">cv. Punajuju</strain>
        <tissue evidence="1">Leaves</tissue>
    </source>
</reference>
<gene>
    <name evidence="1" type="ORF">L2E82_33635</name>
</gene>
<evidence type="ECO:0000313" key="1">
    <source>
        <dbReference type="EMBL" id="KAI3722595.1"/>
    </source>
</evidence>
<sequence length="105" mass="11209">MVRQDAATAEMSSSHFHIRWRNPAISRSTNCKAGSGDEDVFISFSNRLSGGGGIDGGGGGFRVNWCGRDREYILCDGNSSSSSSNSILVVYAHTVASFSHSYLPS</sequence>
<protein>
    <submittedName>
        <fullName evidence="1">Uncharacterized protein</fullName>
    </submittedName>
</protein>
<comment type="caution">
    <text evidence="1">The sequence shown here is derived from an EMBL/GenBank/DDBJ whole genome shotgun (WGS) entry which is preliminary data.</text>
</comment>
<organism evidence="1 2">
    <name type="scientific">Cichorium intybus</name>
    <name type="common">Chicory</name>
    <dbReference type="NCBI Taxonomy" id="13427"/>
    <lineage>
        <taxon>Eukaryota</taxon>
        <taxon>Viridiplantae</taxon>
        <taxon>Streptophyta</taxon>
        <taxon>Embryophyta</taxon>
        <taxon>Tracheophyta</taxon>
        <taxon>Spermatophyta</taxon>
        <taxon>Magnoliopsida</taxon>
        <taxon>eudicotyledons</taxon>
        <taxon>Gunneridae</taxon>
        <taxon>Pentapetalae</taxon>
        <taxon>asterids</taxon>
        <taxon>campanulids</taxon>
        <taxon>Asterales</taxon>
        <taxon>Asteraceae</taxon>
        <taxon>Cichorioideae</taxon>
        <taxon>Cichorieae</taxon>
        <taxon>Cichoriinae</taxon>
        <taxon>Cichorium</taxon>
    </lineage>
</organism>
<evidence type="ECO:0000313" key="2">
    <source>
        <dbReference type="Proteomes" id="UP001055811"/>
    </source>
</evidence>
<name>A0ACB9BKN9_CICIN</name>
<dbReference type="EMBL" id="CM042014">
    <property type="protein sequence ID" value="KAI3722595.1"/>
    <property type="molecule type" value="Genomic_DNA"/>
</dbReference>
<reference evidence="2" key="1">
    <citation type="journal article" date="2022" name="Mol. Ecol. Resour.">
        <title>The genomes of chicory, endive, great burdock and yacon provide insights into Asteraceae palaeo-polyploidization history and plant inulin production.</title>
        <authorList>
            <person name="Fan W."/>
            <person name="Wang S."/>
            <person name="Wang H."/>
            <person name="Wang A."/>
            <person name="Jiang F."/>
            <person name="Liu H."/>
            <person name="Zhao H."/>
            <person name="Xu D."/>
            <person name="Zhang Y."/>
        </authorList>
    </citation>
    <scope>NUCLEOTIDE SEQUENCE [LARGE SCALE GENOMIC DNA]</scope>
    <source>
        <strain evidence="2">cv. Punajuju</strain>
    </source>
</reference>
<accession>A0ACB9BKN9</accession>
<keyword evidence="2" id="KW-1185">Reference proteome</keyword>